<dbReference type="GO" id="GO:0003700">
    <property type="term" value="F:DNA-binding transcription factor activity"/>
    <property type="evidence" value="ECO:0007669"/>
    <property type="project" value="InterPro"/>
</dbReference>
<reference evidence="4" key="2">
    <citation type="submission" date="2021-04" db="EMBL/GenBank/DDBJ databases">
        <authorList>
            <person name="Podell S."/>
        </authorList>
    </citation>
    <scope>NUCLEOTIDE SEQUENCE</scope>
    <source>
        <strain evidence="4">Hildebrandi</strain>
    </source>
</reference>
<evidence type="ECO:0000259" key="3">
    <source>
        <dbReference type="SMART" id="SM00415"/>
    </source>
</evidence>
<dbReference type="OrthoDB" id="60033at2759"/>
<dbReference type="AlphaFoldDB" id="A0A9K3LMW9"/>
<comment type="caution">
    <text evidence="4">The sequence shown here is derived from an EMBL/GenBank/DDBJ whole genome shotgun (WGS) entry which is preliminary data.</text>
</comment>
<dbReference type="SMART" id="SM00415">
    <property type="entry name" value="HSF"/>
    <property type="match status" value="2"/>
</dbReference>
<proteinExistence type="inferred from homology"/>
<dbReference type="GO" id="GO:0043565">
    <property type="term" value="F:sequence-specific DNA binding"/>
    <property type="evidence" value="ECO:0007669"/>
    <property type="project" value="InterPro"/>
</dbReference>
<organism evidence="4 5">
    <name type="scientific">Nitzschia inconspicua</name>
    <dbReference type="NCBI Taxonomy" id="303405"/>
    <lineage>
        <taxon>Eukaryota</taxon>
        <taxon>Sar</taxon>
        <taxon>Stramenopiles</taxon>
        <taxon>Ochrophyta</taxon>
        <taxon>Bacillariophyta</taxon>
        <taxon>Bacillariophyceae</taxon>
        <taxon>Bacillariophycidae</taxon>
        <taxon>Bacillariales</taxon>
        <taxon>Bacillariaceae</taxon>
        <taxon>Nitzschia</taxon>
    </lineage>
</organism>
<feature type="domain" description="HSF-type DNA-binding" evidence="3">
    <location>
        <begin position="45"/>
        <end position="142"/>
    </location>
</feature>
<evidence type="ECO:0000313" key="5">
    <source>
        <dbReference type="Proteomes" id="UP000693970"/>
    </source>
</evidence>
<protein>
    <submittedName>
        <fullName evidence="4">HSF-type DNA-binding protein</fullName>
    </submittedName>
</protein>
<comment type="similarity">
    <text evidence="2">Belongs to the HSF family.</text>
</comment>
<evidence type="ECO:0000313" key="4">
    <source>
        <dbReference type="EMBL" id="KAG7363741.1"/>
    </source>
</evidence>
<evidence type="ECO:0000256" key="2">
    <source>
        <dbReference type="RuleBase" id="RU004020"/>
    </source>
</evidence>
<dbReference type="Proteomes" id="UP000693970">
    <property type="component" value="Unassembled WGS sequence"/>
</dbReference>
<keyword evidence="5" id="KW-1185">Reference proteome</keyword>
<dbReference type="InterPro" id="IPR000232">
    <property type="entry name" value="HSF_DNA-bd"/>
</dbReference>
<name>A0A9K3LMW9_9STRA</name>
<dbReference type="PANTHER" id="PTHR10015:SF206">
    <property type="entry name" value="HSF-TYPE DNA-BINDING DOMAIN-CONTAINING PROTEIN"/>
    <property type="match status" value="1"/>
</dbReference>
<feature type="domain" description="HSF-type DNA-binding" evidence="3">
    <location>
        <begin position="360"/>
        <end position="455"/>
    </location>
</feature>
<evidence type="ECO:0000256" key="1">
    <source>
        <dbReference type="ARBA" id="ARBA00023125"/>
    </source>
</evidence>
<dbReference type="Pfam" id="PF00447">
    <property type="entry name" value="HSF_DNA-bind"/>
    <property type="match status" value="2"/>
</dbReference>
<gene>
    <name evidence="4" type="ORF">IV203_027102</name>
</gene>
<accession>A0A9K3LMW9</accession>
<reference evidence="4" key="1">
    <citation type="journal article" date="2021" name="Sci. Rep.">
        <title>Diploid genomic architecture of Nitzschia inconspicua, an elite biomass production diatom.</title>
        <authorList>
            <person name="Oliver A."/>
            <person name="Podell S."/>
            <person name="Pinowska A."/>
            <person name="Traller J.C."/>
            <person name="Smith S.R."/>
            <person name="McClure R."/>
            <person name="Beliaev A."/>
            <person name="Bohutskyi P."/>
            <person name="Hill E.A."/>
            <person name="Rabines A."/>
            <person name="Zheng H."/>
            <person name="Allen L.Z."/>
            <person name="Kuo A."/>
            <person name="Grigoriev I.V."/>
            <person name="Allen A.E."/>
            <person name="Hazlebeck D."/>
            <person name="Allen E.E."/>
        </authorList>
    </citation>
    <scope>NUCLEOTIDE SEQUENCE</scope>
    <source>
        <strain evidence="4">Hildebrandi</strain>
    </source>
</reference>
<keyword evidence="1 4" id="KW-0238">DNA-binding</keyword>
<sequence>MQQPQSQQMPLQQMHQQLFSQRASSPLSCSIESQSNNNSNNSNMNSLTFPRKLHAMLTDSEILGFDDVVCWMGKEAFKVIDPHRFSMEIMPQYFNQTKYKSFQRQLNIYNFQKVQYGPLKGGYTHPFLVKGLPELSDRIKREVTNNNSDSLSAVAISAHHAAPSTSPYKRVISFDDRCQSSSSPQEIHMLTWDTETEGAFGDMPTLSPKDDTFTSTVDEIAAFATSMAKGNNFGTTDVSFPSIDPTPLPGHTKSLEKPTMGLRRGSSISVAAANAILDNDDIAFFKTLFQPGNLSQEKEILDTFFLNSEQLQKQASQQPLASLMQQQQQQIPAALDVVSSSAGAATSSASLPMLAAAAVTEYNFPRKLYRLLDDCDKTPEYKSICSWLSDGKQFKIHNKKRFVEVILPNYFDQTQYASFRRQLNMYSFVRQSMSTYANPFFQRGHRELLDHVVRKPGGSNKKD</sequence>
<dbReference type="PANTHER" id="PTHR10015">
    <property type="entry name" value="HEAT SHOCK TRANSCRIPTION FACTOR"/>
    <property type="match status" value="1"/>
</dbReference>
<dbReference type="EMBL" id="JAGRRH010000010">
    <property type="protein sequence ID" value="KAG7363741.1"/>
    <property type="molecule type" value="Genomic_DNA"/>
</dbReference>